<keyword evidence="3" id="KW-1185">Reference proteome</keyword>
<gene>
    <name evidence="2" type="ORF">H9650_14875</name>
</gene>
<organism evidence="2 3">
    <name type="scientific">Psychrobacillus faecigallinarum</name>
    <dbReference type="NCBI Taxonomy" id="2762235"/>
    <lineage>
        <taxon>Bacteria</taxon>
        <taxon>Bacillati</taxon>
        <taxon>Bacillota</taxon>
        <taxon>Bacilli</taxon>
        <taxon>Bacillales</taxon>
        <taxon>Bacillaceae</taxon>
        <taxon>Psychrobacillus</taxon>
    </lineage>
</organism>
<dbReference type="Proteomes" id="UP000640786">
    <property type="component" value="Unassembled WGS sequence"/>
</dbReference>
<evidence type="ECO:0000256" key="1">
    <source>
        <dbReference type="SAM" id="SignalP"/>
    </source>
</evidence>
<proteinExistence type="predicted"/>
<dbReference type="RefSeq" id="WP_154312115.1">
    <property type="nucleotide sequence ID" value="NZ_JACSQO010000008.1"/>
</dbReference>
<name>A0ABR8RC91_9BACI</name>
<protein>
    <submittedName>
        <fullName evidence="2">Uncharacterized protein</fullName>
    </submittedName>
</protein>
<comment type="caution">
    <text evidence="2">The sequence shown here is derived from an EMBL/GenBank/DDBJ whole genome shotgun (WGS) entry which is preliminary data.</text>
</comment>
<feature type="signal peptide" evidence="1">
    <location>
        <begin position="1"/>
        <end position="27"/>
    </location>
</feature>
<feature type="chain" id="PRO_5046579423" evidence="1">
    <location>
        <begin position="28"/>
        <end position="259"/>
    </location>
</feature>
<evidence type="ECO:0000313" key="3">
    <source>
        <dbReference type="Proteomes" id="UP000640786"/>
    </source>
</evidence>
<dbReference type="EMBL" id="JACSQO010000008">
    <property type="protein sequence ID" value="MBD7945408.1"/>
    <property type="molecule type" value="Genomic_DNA"/>
</dbReference>
<reference evidence="2 3" key="1">
    <citation type="submission" date="2020-08" db="EMBL/GenBank/DDBJ databases">
        <title>A Genomic Blueprint of the Chicken Gut Microbiome.</title>
        <authorList>
            <person name="Gilroy R."/>
            <person name="Ravi A."/>
            <person name="Getino M."/>
            <person name="Pursley I."/>
            <person name="Horton D.L."/>
            <person name="Alikhan N.-F."/>
            <person name="Baker D."/>
            <person name="Gharbi K."/>
            <person name="Hall N."/>
            <person name="Watson M."/>
            <person name="Adriaenssens E.M."/>
            <person name="Foster-Nyarko E."/>
            <person name="Jarju S."/>
            <person name="Secka A."/>
            <person name="Antonio M."/>
            <person name="Oren A."/>
            <person name="Chaudhuri R."/>
            <person name="La Ragione R.M."/>
            <person name="Hildebrand F."/>
            <person name="Pallen M.J."/>
        </authorList>
    </citation>
    <scope>NUCLEOTIDE SEQUENCE [LARGE SCALE GENOMIC DNA]</scope>
    <source>
        <strain evidence="2 3">Sa2BUA9</strain>
    </source>
</reference>
<keyword evidence="1" id="KW-0732">Signal</keyword>
<sequence>MKKTIKRKVVAGAVAVAFLSSTGVAFGATDAGAGIKSWYDSQFRKATTEVAFETAKHSINKFGELKSATTGLKQEASTDINSTRDIATTNATDGIKAESKKYIDSVNAKKVEIQNNIDSQFMEIEKDANAALKITSLGAKNLAEYDLKSHTGKEGQAALAYVNKEIDKTTNAAITDLETEIRATKSYLQGLLDSKSDATVEKINKAVDDEITRIIGLITAKTEQLVATHQAAINNKAAELEVASKLKLEARVKELINEK</sequence>
<evidence type="ECO:0000313" key="2">
    <source>
        <dbReference type="EMBL" id="MBD7945408.1"/>
    </source>
</evidence>
<accession>A0ABR8RC91</accession>